<feature type="domain" description="Putative exodeoxyribonuclease 8 PDDEXK-like" evidence="5">
    <location>
        <begin position="14"/>
        <end position="295"/>
    </location>
</feature>
<dbReference type="RefSeq" id="WP_086201034.1">
    <property type="nucleotide sequence ID" value="NZ_JBQHSN010000002.1"/>
</dbReference>
<evidence type="ECO:0000256" key="2">
    <source>
        <dbReference type="ARBA" id="ARBA00022806"/>
    </source>
</evidence>
<keyword evidence="1" id="KW-0547">Nucleotide-binding</keyword>
<evidence type="ECO:0000256" key="1">
    <source>
        <dbReference type="ARBA" id="ARBA00022741"/>
    </source>
</evidence>
<protein>
    <recommendedName>
        <fullName evidence="5">Putative exodeoxyribonuclease 8 PDDEXK-like domain-containing protein</fullName>
    </recommendedName>
</protein>
<feature type="region of interest" description="Disordered" evidence="4">
    <location>
        <begin position="319"/>
        <end position="348"/>
    </location>
</feature>
<dbReference type="Gene3D" id="3.90.320.10">
    <property type="match status" value="1"/>
</dbReference>
<dbReference type="EMBL" id="LXZO01000066">
    <property type="protein sequence ID" value="PAY48311.1"/>
    <property type="molecule type" value="Genomic_DNA"/>
</dbReference>
<keyword evidence="2" id="KW-0347">Helicase</keyword>
<dbReference type="InterPro" id="IPR011604">
    <property type="entry name" value="PDDEXK-like_dom_sf"/>
</dbReference>
<organism evidence="6 7">
    <name type="scientific">Ligilactobacillus salivarius</name>
    <dbReference type="NCBI Taxonomy" id="1624"/>
    <lineage>
        <taxon>Bacteria</taxon>
        <taxon>Bacillati</taxon>
        <taxon>Bacillota</taxon>
        <taxon>Bacilli</taxon>
        <taxon>Lactobacillales</taxon>
        <taxon>Lactobacillaceae</taxon>
        <taxon>Ligilactobacillus</taxon>
    </lineage>
</organism>
<evidence type="ECO:0000313" key="6">
    <source>
        <dbReference type="EMBL" id="PAY48311.1"/>
    </source>
</evidence>
<dbReference type="AlphaFoldDB" id="A0A9X6S620"/>
<evidence type="ECO:0000256" key="4">
    <source>
        <dbReference type="SAM" id="MobiDB-lite"/>
    </source>
</evidence>
<dbReference type="GO" id="GO:0005524">
    <property type="term" value="F:ATP binding"/>
    <property type="evidence" value="ECO:0007669"/>
    <property type="project" value="UniProtKB-KW"/>
</dbReference>
<sequence length="348" mass="40655">MNLDNEYYEDKTLSVSSVRLFAQNPKRALANYLGEFPWFDDNNALLQGRYFHDLLEFSMEYINNEENVKLTKEKDSSIWVDNLLEKAKQYAFDKIKPLEENEYSDLFSSKGKTKGQLKATNKPILEWFNVVINSNPVKEIIMQTMISQVTNQERFEVLIEQPFKSSYDNVEYKGKLDIYVVDKQEKVIHAYDYKTAKSYDPSGWAWGDDIFGKHRYMPVEWTVEKLFPWQAGVYRQLLLDNGYHDYTIDYHYIVVTKEKTPRLDIFTIDDQSMDIGYKQFCKWLVKANNYINGIEEAPLIADGSAYYNTLTQKEGNKLVSHPEEGWGQDQENAEDDNEELAGMLGKLA</sequence>
<dbReference type="GO" id="GO:0004386">
    <property type="term" value="F:helicase activity"/>
    <property type="evidence" value="ECO:0007669"/>
    <property type="project" value="UniProtKB-KW"/>
</dbReference>
<evidence type="ECO:0000256" key="3">
    <source>
        <dbReference type="ARBA" id="ARBA00022840"/>
    </source>
</evidence>
<evidence type="ECO:0000313" key="7">
    <source>
        <dbReference type="Proteomes" id="UP000218139"/>
    </source>
</evidence>
<reference evidence="6 7" key="1">
    <citation type="submission" date="2016-05" db="EMBL/GenBank/DDBJ databases">
        <authorList>
            <person name="Lee J.-Y."/>
            <person name="Kim E.B."/>
            <person name="Choi Y.-J."/>
        </authorList>
    </citation>
    <scope>NUCLEOTIDE SEQUENCE [LARGE SCALE GENOMIC DNA]</scope>
    <source>
        <strain evidence="6 7">KLA006</strain>
    </source>
</reference>
<name>A0A9X6S620_9LACO</name>
<evidence type="ECO:0000259" key="5">
    <source>
        <dbReference type="Pfam" id="PF12684"/>
    </source>
</evidence>
<proteinExistence type="predicted"/>
<dbReference type="Proteomes" id="UP000218139">
    <property type="component" value="Unassembled WGS sequence"/>
</dbReference>
<comment type="caution">
    <text evidence="6">The sequence shown here is derived from an EMBL/GenBank/DDBJ whole genome shotgun (WGS) entry which is preliminary data.</text>
</comment>
<gene>
    <name evidence="6" type="ORF">A8C52_05120</name>
</gene>
<dbReference type="Pfam" id="PF12684">
    <property type="entry name" value="DUF3799"/>
    <property type="match status" value="1"/>
</dbReference>
<dbReference type="InterPro" id="IPR024432">
    <property type="entry name" value="Put_RecE_PDDEXK-like_dom"/>
</dbReference>
<keyword evidence="3" id="KW-0067">ATP-binding</keyword>
<keyword evidence="2" id="KW-0378">Hydrolase</keyword>
<accession>A0A9X6S620</accession>